<dbReference type="PANTHER" id="PTHR30482">
    <property type="entry name" value="HIGH-AFFINITY BRANCHED-CHAIN AMINO ACID TRANSPORT SYSTEM PERMEASE"/>
    <property type="match status" value="1"/>
</dbReference>
<feature type="transmembrane region" description="Helical" evidence="6">
    <location>
        <begin position="252"/>
        <end position="281"/>
    </location>
</feature>
<evidence type="ECO:0000256" key="3">
    <source>
        <dbReference type="ARBA" id="ARBA00022692"/>
    </source>
</evidence>
<evidence type="ECO:0000256" key="6">
    <source>
        <dbReference type="SAM" id="Phobius"/>
    </source>
</evidence>
<feature type="transmembrane region" description="Helical" evidence="6">
    <location>
        <begin position="124"/>
        <end position="148"/>
    </location>
</feature>
<keyword evidence="8" id="KW-1185">Reference proteome</keyword>
<dbReference type="Pfam" id="PF02653">
    <property type="entry name" value="BPD_transp_2"/>
    <property type="match status" value="1"/>
</dbReference>
<keyword evidence="3 6" id="KW-0812">Transmembrane</keyword>
<dbReference type="GO" id="GO:0005886">
    <property type="term" value="C:plasma membrane"/>
    <property type="evidence" value="ECO:0007669"/>
    <property type="project" value="UniProtKB-SubCell"/>
</dbReference>
<dbReference type="EMBL" id="HG916765">
    <property type="protein sequence ID" value="CDM23327.1"/>
    <property type="molecule type" value="Genomic_DNA"/>
</dbReference>
<evidence type="ECO:0000313" key="8">
    <source>
        <dbReference type="Proteomes" id="UP000019805"/>
    </source>
</evidence>
<evidence type="ECO:0000256" key="4">
    <source>
        <dbReference type="ARBA" id="ARBA00022989"/>
    </source>
</evidence>
<dbReference type="Proteomes" id="UP000019805">
    <property type="component" value="Chromosome"/>
</dbReference>
<dbReference type="STRING" id="1437824.BN940_04271"/>
<dbReference type="KEGG" id="cdn:BN940_04271"/>
<dbReference type="PANTHER" id="PTHR30482:SF17">
    <property type="entry name" value="ABC TRANSPORTER ATP-BINDING PROTEIN"/>
    <property type="match status" value="1"/>
</dbReference>
<evidence type="ECO:0000313" key="7">
    <source>
        <dbReference type="EMBL" id="CDM23327.1"/>
    </source>
</evidence>
<feature type="transmembrane region" description="Helical" evidence="6">
    <location>
        <begin position="168"/>
        <end position="188"/>
    </location>
</feature>
<comment type="subcellular location">
    <subcellularLocation>
        <location evidence="1">Cell membrane</location>
        <topology evidence="1">Multi-pass membrane protein</topology>
    </subcellularLocation>
</comment>
<dbReference type="GO" id="GO:0015658">
    <property type="term" value="F:branched-chain amino acid transmembrane transporter activity"/>
    <property type="evidence" value="ECO:0007669"/>
    <property type="project" value="InterPro"/>
</dbReference>
<gene>
    <name evidence="7" type="ORF">BN940_04271</name>
</gene>
<evidence type="ECO:0000256" key="5">
    <source>
        <dbReference type="ARBA" id="ARBA00023136"/>
    </source>
</evidence>
<dbReference type="PATRIC" id="fig|1437824.5.peg.847"/>
<evidence type="ECO:0000256" key="1">
    <source>
        <dbReference type="ARBA" id="ARBA00004651"/>
    </source>
</evidence>
<dbReference type="HOGENOM" id="CLU_031365_2_0_4"/>
<feature type="transmembrane region" description="Helical" evidence="6">
    <location>
        <begin position="218"/>
        <end position="240"/>
    </location>
</feature>
<reference evidence="7 8" key="1">
    <citation type="journal article" date="2014" name="BMC Microbiol.">
        <title>The oxygen-independent metabolism of cyclic monoterpenes in Castellaniella defragrans 65Phen.</title>
        <authorList>
            <person name="Petasch J."/>
            <person name="Disch E.M."/>
            <person name="Markert S."/>
            <person name="Becher D."/>
            <person name="Schweder T."/>
            <person name="Huttel B."/>
            <person name="Reinhardt R."/>
            <person name="Harder J."/>
        </authorList>
    </citation>
    <scope>NUCLEOTIDE SEQUENCE [LARGE SCALE GENOMIC DNA]</scope>
    <source>
        <strain evidence="7">65Phen</strain>
    </source>
</reference>
<proteinExistence type="predicted"/>
<keyword evidence="2" id="KW-1003">Cell membrane</keyword>
<dbReference type="AlphaFoldDB" id="W8X216"/>
<dbReference type="CDD" id="cd06581">
    <property type="entry name" value="TM_PBP1_LivM_like"/>
    <property type="match status" value="1"/>
</dbReference>
<keyword evidence="4 6" id="KW-1133">Transmembrane helix</keyword>
<dbReference type="InterPro" id="IPR001851">
    <property type="entry name" value="ABC_transp_permease"/>
</dbReference>
<feature type="transmembrane region" description="Helical" evidence="6">
    <location>
        <begin position="288"/>
        <end position="306"/>
    </location>
</feature>
<feature type="transmembrane region" description="Helical" evidence="6">
    <location>
        <begin position="20"/>
        <end position="37"/>
    </location>
</feature>
<keyword evidence="5 6" id="KW-0472">Membrane</keyword>
<organism evidence="7 8">
    <name type="scientific">Castellaniella defragrans (strain DSM 12143 / CCUG 39792 / 65Phen)</name>
    <name type="common">Alcaligenes defragrans</name>
    <dbReference type="NCBI Taxonomy" id="1437824"/>
    <lineage>
        <taxon>Bacteria</taxon>
        <taxon>Pseudomonadati</taxon>
        <taxon>Pseudomonadota</taxon>
        <taxon>Betaproteobacteria</taxon>
        <taxon>Burkholderiales</taxon>
        <taxon>Alcaligenaceae</taxon>
        <taxon>Castellaniella</taxon>
    </lineage>
</organism>
<dbReference type="RefSeq" id="WP_043680445.1">
    <property type="nucleotide sequence ID" value="NZ_HG916765.1"/>
</dbReference>
<name>W8X216_CASD6</name>
<sequence>MPSLKNLLPAGGSAARRLPAILLTAGVVLLALGPWWADRASLRLLSEFFYMLALAQMWNLLAGYGGLLSIGQQAYVGLGGYVLVLFGLKLGLNPFLTIPLAGLVCGLLAWPIGLLMFRLRGAYFAVGTWVVAEVCRLLLANVSAFGGGSGISVTATLRGMPAAWREALTLWSALALGLGATGLVFLLLRSRHGLALTAVRDSVRAAASLGVSTRRIQWFVHVVCAMGCGMAGALIFITKLRISPDAAFSIDWMVAMIFIVVIGGIGTIEGPLVGTLLYFILREQLSGYGSWYLIIVGLLTVAVMLWSPKGLWGSLHARFGLELFRVRRNLAMDRPRSADN</sequence>
<protein>
    <submittedName>
        <fullName evidence="7">Branched-chain amino acid transport system permease protein LivM</fullName>
    </submittedName>
</protein>
<dbReference type="OrthoDB" id="9034298at2"/>
<feature type="transmembrane region" description="Helical" evidence="6">
    <location>
        <begin position="98"/>
        <end position="117"/>
    </location>
</feature>
<evidence type="ECO:0000256" key="2">
    <source>
        <dbReference type="ARBA" id="ARBA00022475"/>
    </source>
</evidence>
<accession>W8X216</accession>
<dbReference type="eggNOG" id="COG4177">
    <property type="taxonomic scope" value="Bacteria"/>
</dbReference>
<dbReference type="InterPro" id="IPR043428">
    <property type="entry name" value="LivM-like"/>
</dbReference>